<proteinExistence type="predicted"/>
<evidence type="ECO:0000313" key="1">
    <source>
        <dbReference type="EMBL" id="KAH1172573.1"/>
    </source>
</evidence>
<name>A0A9D4AVT9_9SAUR</name>
<keyword evidence="2" id="KW-1185">Reference proteome</keyword>
<organism evidence="1 2">
    <name type="scientific">Mauremys mutica</name>
    <name type="common">yellowpond turtle</name>
    <dbReference type="NCBI Taxonomy" id="74926"/>
    <lineage>
        <taxon>Eukaryota</taxon>
        <taxon>Metazoa</taxon>
        <taxon>Chordata</taxon>
        <taxon>Craniata</taxon>
        <taxon>Vertebrata</taxon>
        <taxon>Euteleostomi</taxon>
        <taxon>Archelosauria</taxon>
        <taxon>Testudinata</taxon>
        <taxon>Testudines</taxon>
        <taxon>Cryptodira</taxon>
        <taxon>Durocryptodira</taxon>
        <taxon>Testudinoidea</taxon>
        <taxon>Geoemydidae</taxon>
        <taxon>Geoemydinae</taxon>
        <taxon>Mauremys</taxon>
    </lineage>
</organism>
<dbReference type="Proteomes" id="UP000827986">
    <property type="component" value="Unassembled WGS sequence"/>
</dbReference>
<dbReference type="AlphaFoldDB" id="A0A9D4AVT9"/>
<accession>A0A9D4AVT9</accession>
<evidence type="ECO:0000313" key="2">
    <source>
        <dbReference type="Proteomes" id="UP000827986"/>
    </source>
</evidence>
<dbReference type="EMBL" id="JAHDVG010000482">
    <property type="protein sequence ID" value="KAH1172573.1"/>
    <property type="molecule type" value="Genomic_DNA"/>
</dbReference>
<sequence>MGKREEDLLVPSQELGRIRTYHSFDHYASMPANTPGIQKGMVSQCLARSLTVTLSTNAAVDSRHKGIGDAAPFGNSHKEHCRMHCLPTDLLAVLLCVSSMIQRFSNYLAMYSPVLMEWLLCAGSVWET</sequence>
<reference evidence="1" key="1">
    <citation type="submission" date="2021-09" db="EMBL/GenBank/DDBJ databases">
        <title>The genome of Mauremys mutica provides insights into the evolution of semi-aquatic lifestyle.</title>
        <authorList>
            <person name="Gong S."/>
            <person name="Gao Y."/>
        </authorList>
    </citation>
    <scope>NUCLEOTIDE SEQUENCE</scope>
    <source>
        <strain evidence="1">MM-2020</strain>
        <tissue evidence="1">Muscle</tissue>
    </source>
</reference>
<gene>
    <name evidence="1" type="ORF">KIL84_016412</name>
</gene>
<protein>
    <submittedName>
        <fullName evidence="1">Uncharacterized protein</fullName>
    </submittedName>
</protein>
<comment type="caution">
    <text evidence="1">The sequence shown here is derived from an EMBL/GenBank/DDBJ whole genome shotgun (WGS) entry which is preliminary data.</text>
</comment>